<evidence type="ECO:0000256" key="1">
    <source>
        <dbReference type="SAM" id="Phobius"/>
    </source>
</evidence>
<dbReference type="AlphaFoldDB" id="A0A0F9GA35"/>
<dbReference type="EMBL" id="LAZR01018643">
    <property type="protein sequence ID" value="KKL95568.1"/>
    <property type="molecule type" value="Genomic_DNA"/>
</dbReference>
<evidence type="ECO:0000313" key="2">
    <source>
        <dbReference type="EMBL" id="KKL95568.1"/>
    </source>
</evidence>
<gene>
    <name evidence="2" type="ORF">LCGC14_1853230</name>
</gene>
<sequence length="40" mass="4481">MSSLIVLVAVIIGVIGFIILHRIERRILNPPDRNRGEGNE</sequence>
<protein>
    <submittedName>
        <fullName evidence="2">Uncharacterized protein</fullName>
    </submittedName>
</protein>
<feature type="transmembrane region" description="Helical" evidence="1">
    <location>
        <begin position="6"/>
        <end position="23"/>
    </location>
</feature>
<reference evidence="2" key="1">
    <citation type="journal article" date="2015" name="Nature">
        <title>Complex archaea that bridge the gap between prokaryotes and eukaryotes.</title>
        <authorList>
            <person name="Spang A."/>
            <person name="Saw J.H."/>
            <person name="Jorgensen S.L."/>
            <person name="Zaremba-Niedzwiedzka K."/>
            <person name="Martijn J."/>
            <person name="Lind A.E."/>
            <person name="van Eijk R."/>
            <person name="Schleper C."/>
            <person name="Guy L."/>
            <person name="Ettema T.J."/>
        </authorList>
    </citation>
    <scope>NUCLEOTIDE SEQUENCE</scope>
</reference>
<comment type="caution">
    <text evidence="2">The sequence shown here is derived from an EMBL/GenBank/DDBJ whole genome shotgun (WGS) entry which is preliminary data.</text>
</comment>
<proteinExistence type="predicted"/>
<name>A0A0F9GA35_9ZZZZ</name>
<keyword evidence="1" id="KW-0812">Transmembrane</keyword>
<organism evidence="2">
    <name type="scientific">marine sediment metagenome</name>
    <dbReference type="NCBI Taxonomy" id="412755"/>
    <lineage>
        <taxon>unclassified sequences</taxon>
        <taxon>metagenomes</taxon>
        <taxon>ecological metagenomes</taxon>
    </lineage>
</organism>
<accession>A0A0F9GA35</accession>
<keyword evidence="1" id="KW-0472">Membrane</keyword>
<keyword evidence="1" id="KW-1133">Transmembrane helix</keyword>